<dbReference type="SMART" id="SM00212">
    <property type="entry name" value="UBCc"/>
    <property type="match status" value="1"/>
</dbReference>
<keyword evidence="1" id="KW-0833">Ubl conjugation pathway</keyword>
<dbReference type="SUPFAM" id="SSF54495">
    <property type="entry name" value="UBC-like"/>
    <property type="match status" value="1"/>
</dbReference>
<comment type="caution">
    <text evidence="3">The sequence shown here is derived from an EMBL/GenBank/DDBJ whole genome shotgun (WGS) entry which is preliminary data.</text>
</comment>
<name>A0A433CX18_9FUNG</name>
<organism evidence="3 4">
    <name type="scientific">Jimgerdemannia flammicorona</name>
    <dbReference type="NCBI Taxonomy" id="994334"/>
    <lineage>
        <taxon>Eukaryota</taxon>
        <taxon>Fungi</taxon>
        <taxon>Fungi incertae sedis</taxon>
        <taxon>Mucoromycota</taxon>
        <taxon>Mucoromycotina</taxon>
        <taxon>Endogonomycetes</taxon>
        <taxon>Endogonales</taxon>
        <taxon>Endogonaceae</taxon>
        <taxon>Jimgerdemannia</taxon>
    </lineage>
</organism>
<dbReference type="PROSITE" id="PS50127">
    <property type="entry name" value="UBC_2"/>
    <property type="match status" value="1"/>
</dbReference>
<protein>
    <submittedName>
        <fullName evidence="3">Ubiquitin-conjugating enzyme/RWD-like protein</fullName>
    </submittedName>
</protein>
<proteinExistence type="predicted"/>
<sequence>MDAVSRRLMKELHDFQRDPTGHPDILELRPVDDDDLLNWKAVMRGALDTAYEGGVFELQIIVPTAYPIQPPTVKFVTTICHPNVHFKTGEICLDILKTAWSPAWTLQSTLLAISLLLAHPEPGSPLNCDAANLLRCGDVEGYNSLVRMYTEMHAMDAATLLSSDDEVEVQGAGFAGVDSRAGMVSVGGWS</sequence>
<dbReference type="Proteomes" id="UP000268093">
    <property type="component" value="Unassembled WGS sequence"/>
</dbReference>
<evidence type="ECO:0000259" key="2">
    <source>
        <dbReference type="PROSITE" id="PS50127"/>
    </source>
</evidence>
<dbReference type="PANTHER" id="PTHR24067">
    <property type="entry name" value="UBIQUITIN-CONJUGATING ENZYME E2"/>
    <property type="match status" value="1"/>
</dbReference>
<evidence type="ECO:0000313" key="3">
    <source>
        <dbReference type="EMBL" id="RUP43125.1"/>
    </source>
</evidence>
<dbReference type="Pfam" id="PF00179">
    <property type="entry name" value="UQ_con"/>
    <property type="match status" value="1"/>
</dbReference>
<dbReference type="CDD" id="cd23812">
    <property type="entry name" value="UBCc_ScPEX4-like"/>
    <property type="match status" value="1"/>
</dbReference>
<dbReference type="InterPro" id="IPR016135">
    <property type="entry name" value="UBQ-conjugating_enzyme/RWD"/>
</dbReference>
<keyword evidence="4" id="KW-1185">Reference proteome</keyword>
<dbReference type="EMBL" id="RBNI01011620">
    <property type="protein sequence ID" value="RUP43125.1"/>
    <property type="molecule type" value="Genomic_DNA"/>
</dbReference>
<evidence type="ECO:0000313" key="4">
    <source>
        <dbReference type="Proteomes" id="UP000268093"/>
    </source>
</evidence>
<gene>
    <name evidence="3" type="ORF">BC936DRAFT_137572</name>
</gene>
<dbReference type="AlphaFoldDB" id="A0A433CX18"/>
<dbReference type="OrthoDB" id="9973183at2759"/>
<accession>A0A433CX18</accession>
<evidence type="ECO:0000256" key="1">
    <source>
        <dbReference type="ARBA" id="ARBA00022786"/>
    </source>
</evidence>
<dbReference type="InterPro" id="IPR000608">
    <property type="entry name" value="UBC"/>
</dbReference>
<dbReference type="InterPro" id="IPR050113">
    <property type="entry name" value="Ub_conjugating_enzyme"/>
</dbReference>
<dbReference type="Gene3D" id="3.10.110.10">
    <property type="entry name" value="Ubiquitin Conjugating Enzyme"/>
    <property type="match status" value="1"/>
</dbReference>
<reference evidence="3 4" key="1">
    <citation type="journal article" date="2018" name="New Phytol.">
        <title>Phylogenomics of Endogonaceae and evolution of mycorrhizas within Mucoromycota.</title>
        <authorList>
            <person name="Chang Y."/>
            <person name="Desiro A."/>
            <person name="Na H."/>
            <person name="Sandor L."/>
            <person name="Lipzen A."/>
            <person name="Clum A."/>
            <person name="Barry K."/>
            <person name="Grigoriev I.V."/>
            <person name="Martin F.M."/>
            <person name="Stajich J.E."/>
            <person name="Smith M.E."/>
            <person name="Bonito G."/>
            <person name="Spatafora J.W."/>
        </authorList>
    </citation>
    <scope>NUCLEOTIDE SEQUENCE [LARGE SCALE GENOMIC DNA]</scope>
    <source>
        <strain evidence="3 4">GMNB39</strain>
    </source>
</reference>
<feature type="domain" description="UBC core" evidence="2">
    <location>
        <begin position="3"/>
        <end position="155"/>
    </location>
</feature>